<name>A0A7S1JFL5_9EUGL</name>
<dbReference type="AlphaFoldDB" id="A0A7S1JFL5"/>
<proteinExistence type="predicted"/>
<reference evidence="1" key="1">
    <citation type="submission" date="2021-01" db="EMBL/GenBank/DDBJ databases">
        <authorList>
            <person name="Corre E."/>
            <person name="Pelletier E."/>
            <person name="Niang G."/>
            <person name="Scheremetjew M."/>
            <person name="Finn R."/>
            <person name="Kale V."/>
            <person name="Holt S."/>
            <person name="Cochrane G."/>
            <person name="Meng A."/>
            <person name="Brown T."/>
            <person name="Cohen L."/>
        </authorList>
    </citation>
    <scope>NUCLEOTIDE SEQUENCE</scope>
    <source>
        <strain evidence="1">NIES-381</strain>
    </source>
</reference>
<organism evidence="1">
    <name type="scientific">Eutreptiella gymnastica</name>
    <dbReference type="NCBI Taxonomy" id="73025"/>
    <lineage>
        <taxon>Eukaryota</taxon>
        <taxon>Discoba</taxon>
        <taxon>Euglenozoa</taxon>
        <taxon>Euglenida</taxon>
        <taxon>Spirocuta</taxon>
        <taxon>Euglenophyceae</taxon>
        <taxon>Eutreptiales</taxon>
        <taxon>Eutreptiaceae</taxon>
        <taxon>Eutreptiella</taxon>
    </lineage>
</organism>
<accession>A0A7S1JFL5</accession>
<protein>
    <submittedName>
        <fullName evidence="1">Uncharacterized protein</fullName>
    </submittedName>
</protein>
<evidence type="ECO:0000313" key="1">
    <source>
        <dbReference type="EMBL" id="CAD9042028.1"/>
    </source>
</evidence>
<gene>
    <name evidence="1" type="ORF">EGYM00392_LOCUS53205</name>
</gene>
<sequence length="123" mass="13014">MSSTATVPDTSLVDFAAATDPLCRHSALPLGLQLVPVVFLAVPESTTDAYSSCLLLTSPACRQIMLLSCLQTALVCAAQVCTTAALLGPLAHGASVHWLTHHAEWLRLMWQLPLPPALQCIPA</sequence>
<dbReference type="EMBL" id="HBGA01145413">
    <property type="protein sequence ID" value="CAD9042028.1"/>
    <property type="molecule type" value="Transcribed_RNA"/>
</dbReference>